<keyword evidence="4" id="KW-1185">Reference proteome</keyword>
<organism evidence="3 4">
    <name type="scientific">Desulfoscipio geothermicus DSM 3669</name>
    <dbReference type="NCBI Taxonomy" id="1121426"/>
    <lineage>
        <taxon>Bacteria</taxon>
        <taxon>Bacillati</taxon>
        <taxon>Bacillota</taxon>
        <taxon>Clostridia</taxon>
        <taxon>Eubacteriales</taxon>
        <taxon>Desulfallaceae</taxon>
        <taxon>Desulfoscipio</taxon>
    </lineage>
</organism>
<dbReference type="SUPFAM" id="SSF50037">
    <property type="entry name" value="C-terminal domain of transcriptional repressors"/>
    <property type="match status" value="1"/>
</dbReference>
<name>A0A1I6DRR6_9FIRM</name>
<evidence type="ECO:0000259" key="2">
    <source>
        <dbReference type="SMART" id="SM00899"/>
    </source>
</evidence>
<dbReference type="STRING" id="39060.SAMN05660706_11614"/>
<dbReference type="RefSeq" id="WP_092483809.1">
    <property type="nucleotide sequence ID" value="NZ_FOYM01000016.1"/>
</dbReference>
<keyword evidence="1" id="KW-0408">Iron</keyword>
<dbReference type="SMART" id="SM00899">
    <property type="entry name" value="FeoA"/>
    <property type="match status" value="1"/>
</dbReference>
<dbReference type="OrthoDB" id="2111964at2"/>
<dbReference type="Gene3D" id="2.30.30.90">
    <property type="match status" value="1"/>
</dbReference>
<dbReference type="Pfam" id="PF04023">
    <property type="entry name" value="FeoA"/>
    <property type="match status" value="1"/>
</dbReference>
<accession>A0A1I6DRR6</accession>
<dbReference type="InterPro" id="IPR008988">
    <property type="entry name" value="Transcriptional_repressor_C"/>
</dbReference>
<dbReference type="GO" id="GO:0046914">
    <property type="term" value="F:transition metal ion binding"/>
    <property type="evidence" value="ECO:0007669"/>
    <property type="project" value="InterPro"/>
</dbReference>
<evidence type="ECO:0000256" key="1">
    <source>
        <dbReference type="ARBA" id="ARBA00023004"/>
    </source>
</evidence>
<feature type="domain" description="Ferrous iron transporter FeoA-like" evidence="2">
    <location>
        <begin position="1"/>
        <end position="71"/>
    </location>
</feature>
<dbReference type="InterPro" id="IPR038157">
    <property type="entry name" value="FeoA_core_dom"/>
</dbReference>
<dbReference type="Proteomes" id="UP000199584">
    <property type="component" value="Unassembled WGS sequence"/>
</dbReference>
<evidence type="ECO:0000313" key="4">
    <source>
        <dbReference type="Proteomes" id="UP000199584"/>
    </source>
</evidence>
<protein>
    <submittedName>
        <fullName evidence="3">Fe2+ transport system protein FeoA</fullName>
    </submittedName>
</protein>
<dbReference type="AlphaFoldDB" id="A0A1I6DRR6"/>
<evidence type="ECO:0000313" key="3">
    <source>
        <dbReference type="EMBL" id="SFR08139.1"/>
    </source>
</evidence>
<reference evidence="4" key="1">
    <citation type="submission" date="2016-10" db="EMBL/GenBank/DDBJ databases">
        <authorList>
            <person name="Varghese N."/>
            <person name="Submissions S."/>
        </authorList>
    </citation>
    <scope>NUCLEOTIDE SEQUENCE [LARGE SCALE GENOMIC DNA]</scope>
    <source>
        <strain evidence="4">DSM 3669</strain>
    </source>
</reference>
<gene>
    <name evidence="3" type="ORF">SAMN05660706_11614</name>
</gene>
<dbReference type="InterPro" id="IPR007167">
    <property type="entry name" value="Fe-transptr_FeoA-like"/>
</dbReference>
<dbReference type="EMBL" id="FOYM01000016">
    <property type="protein sequence ID" value="SFR08139.1"/>
    <property type="molecule type" value="Genomic_DNA"/>
</dbReference>
<sequence>MTLDRVKKGQHIKILSIPDEMIRAQAIRFGIAEGAIVLCEEVVPAGPIVLRKNKQEIAIGRGLANRISVALN</sequence>
<proteinExistence type="predicted"/>